<keyword evidence="2" id="KW-0472">Membrane</keyword>
<proteinExistence type="predicted"/>
<dbReference type="RefSeq" id="WP_148058854.1">
    <property type="nucleotide sequence ID" value="NZ_RKHK01000001.1"/>
</dbReference>
<feature type="region of interest" description="Disordered" evidence="1">
    <location>
        <begin position="1"/>
        <end position="40"/>
    </location>
</feature>
<feature type="compositionally biased region" description="Basic and acidic residues" evidence="1">
    <location>
        <begin position="7"/>
        <end position="17"/>
    </location>
</feature>
<sequence>MSVVMDVTRHENDRAERGNGAPHPEPADGASSPRPRPRHPVSTFVLCTAAVLVPIGLAAALVALLG</sequence>
<keyword evidence="2" id="KW-1133">Transmembrane helix</keyword>
<organism evidence="3 4">
    <name type="scientific">Bogoriella caseilytica</name>
    <dbReference type="NCBI Taxonomy" id="56055"/>
    <lineage>
        <taxon>Bacteria</taxon>
        <taxon>Bacillati</taxon>
        <taxon>Actinomycetota</taxon>
        <taxon>Actinomycetes</taxon>
        <taxon>Micrococcales</taxon>
        <taxon>Bogoriellaceae</taxon>
        <taxon>Bogoriella</taxon>
    </lineage>
</organism>
<evidence type="ECO:0000256" key="1">
    <source>
        <dbReference type="SAM" id="MobiDB-lite"/>
    </source>
</evidence>
<dbReference type="EMBL" id="RKHK01000001">
    <property type="protein sequence ID" value="ROR72324.1"/>
    <property type="molecule type" value="Genomic_DNA"/>
</dbReference>
<evidence type="ECO:0000313" key="3">
    <source>
        <dbReference type="EMBL" id="ROR72324.1"/>
    </source>
</evidence>
<keyword evidence="4" id="KW-1185">Reference proteome</keyword>
<evidence type="ECO:0000256" key="2">
    <source>
        <dbReference type="SAM" id="Phobius"/>
    </source>
</evidence>
<dbReference type="Proteomes" id="UP000280668">
    <property type="component" value="Unassembled WGS sequence"/>
</dbReference>
<gene>
    <name evidence="3" type="ORF">EDD31_0675</name>
</gene>
<keyword evidence="2" id="KW-0812">Transmembrane</keyword>
<dbReference type="AlphaFoldDB" id="A0A3N2BB65"/>
<reference evidence="3 4" key="1">
    <citation type="submission" date="2018-11" db="EMBL/GenBank/DDBJ databases">
        <title>Sequencing the genomes of 1000 actinobacteria strains.</title>
        <authorList>
            <person name="Klenk H.-P."/>
        </authorList>
    </citation>
    <scope>NUCLEOTIDE SEQUENCE [LARGE SCALE GENOMIC DNA]</scope>
    <source>
        <strain evidence="3 4">DSM 11294</strain>
    </source>
</reference>
<accession>A0A3N2BB65</accession>
<feature type="transmembrane region" description="Helical" evidence="2">
    <location>
        <begin position="41"/>
        <end position="65"/>
    </location>
</feature>
<protein>
    <submittedName>
        <fullName evidence="3">Uncharacterized protein</fullName>
    </submittedName>
</protein>
<name>A0A3N2BB65_9MICO</name>
<evidence type="ECO:0000313" key="4">
    <source>
        <dbReference type="Proteomes" id="UP000280668"/>
    </source>
</evidence>
<comment type="caution">
    <text evidence="3">The sequence shown here is derived from an EMBL/GenBank/DDBJ whole genome shotgun (WGS) entry which is preliminary data.</text>
</comment>